<gene>
    <name evidence="2" type="ORF">ECRASSUSDP1_LOCUS16388</name>
</gene>
<dbReference type="AlphaFoldDB" id="A0AAD1XLL0"/>
<reference evidence="2" key="1">
    <citation type="submission" date="2023-07" db="EMBL/GenBank/DDBJ databases">
        <authorList>
            <consortium name="AG Swart"/>
            <person name="Singh M."/>
            <person name="Singh A."/>
            <person name="Seah K."/>
            <person name="Emmerich C."/>
        </authorList>
    </citation>
    <scope>NUCLEOTIDE SEQUENCE</scope>
    <source>
        <strain evidence="2">DP1</strain>
    </source>
</reference>
<feature type="region of interest" description="Disordered" evidence="1">
    <location>
        <begin position="22"/>
        <end position="41"/>
    </location>
</feature>
<dbReference type="EMBL" id="CAMPGE010016474">
    <property type="protein sequence ID" value="CAI2375028.1"/>
    <property type="molecule type" value="Genomic_DNA"/>
</dbReference>
<comment type="caution">
    <text evidence="2">The sequence shown here is derived from an EMBL/GenBank/DDBJ whole genome shotgun (WGS) entry which is preliminary data.</text>
</comment>
<organism evidence="2 3">
    <name type="scientific">Euplotes crassus</name>
    <dbReference type="NCBI Taxonomy" id="5936"/>
    <lineage>
        <taxon>Eukaryota</taxon>
        <taxon>Sar</taxon>
        <taxon>Alveolata</taxon>
        <taxon>Ciliophora</taxon>
        <taxon>Intramacronucleata</taxon>
        <taxon>Spirotrichea</taxon>
        <taxon>Hypotrichia</taxon>
        <taxon>Euplotida</taxon>
        <taxon>Euplotidae</taxon>
        <taxon>Moneuplotes</taxon>
    </lineage>
</organism>
<accession>A0AAD1XLL0</accession>
<evidence type="ECO:0000313" key="3">
    <source>
        <dbReference type="Proteomes" id="UP001295684"/>
    </source>
</evidence>
<evidence type="ECO:0000313" key="2">
    <source>
        <dbReference type="EMBL" id="CAI2375028.1"/>
    </source>
</evidence>
<proteinExistence type="predicted"/>
<dbReference type="Proteomes" id="UP001295684">
    <property type="component" value="Unassembled WGS sequence"/>
</dbReference>
<sequence>MEASVEDLESYRPVCRESGKPLRVKKNEGKDGLRGLDKSEGVELGKDGEVLKRDKRVEAEEECKDEGIKECVETHEVGTDPISLSLQTSQAKQKINYSKIDSDSEYYDQLQLNQLNSKFYSDFSKAIMDEEQLEYFLINNWLSLDLKNSTNNFFCKKMLNVPLGPKRGITFNDLSKPNKHIKNFLTNCIPPNGVQILILKAAILCKIDAYLPIILHLSSKIPKRISLTNFKISSMQLKRFLGANRQKKAMEFTYCKFSFKTVPDFDRYLERTEIQRMYFCCCEEDGFSDWVNHPEEFENFINGLSQSDLKDSLQQVGYGWKCELKRSYVVSIFEKYGLGHVRIHGNFQH</sequence>
<evidence type="ECO:0000256" key="1">
    <source>
        <dbReference type="SAM" id="MobiDB-lite"/>
    </source>
</evidence>
<keyword evidence="3" id="KW-1185">Reference proteome</keyword>
<protein>
    <submittedName>
        <fullName evidence="2">Uncharacterized protein</fullName>
    </submittedName>
</protein>
<name>A0AAD1XLL0_EUPCR</name>